<feature type="compositionally biased region" description="Low complexity" evidence="1">
    <location>
        <begin position="586"/>
        <end position="612"/>
    </location>
</feature>
<proteinExistence type="predicted"/>
<feature type="compositionally biased region" description="Basic and acidic residues" evidence="1">
    <location>
        <begin position="434"/>
        <end position="448"/>
    </location>
</feature>
<name>A0A0M3KC70_ANISI</name>
<evidence type="ECO:0000313" key="4">
    <source>
        <dbReference type="WBParaSite" id="ASIM_0001856901-mRNA-1"/>
    </source>
</evidence>
<feature type="compositionally biased region" description="Polar residues" evidence="1">
    <location>
        <begin position="152"/>
        <end position="164"/>
    </location>
</feature>
<feature type="compositionally biased region" description="Basic and acidic residues" evidence="1">
    <location>
        <begin position="680"/>
        <end position="690"/>
    </location>
</feature>
<feature type="compositionally biased region" description="Basic and acidic residues" evidence="1">
    <location>
        <begin position="85"/>
        <end position="100"/>
    </location>
</feature>
<protein>
    <submittedName>
        <fullName evidence="4">HSF_DOMAIN domain-containing protein</fullName>
    </submittedName>
</protein>
<feature type="compositionally biased region" description="Polar residues" evidence="1">
    <location>
        <begin position="691"/>
        <end position="709"/>
    </location>
</feature>
<evidence type="ECO:0000256" key="1">
    <source>
        <dbReference type="SAM" id="MobiDB-lite"/>
    </source>
</evidence>
<feature type="compositionally biased region" description="Basic residues" evidence="1">
    <location>
        <begin position="165"/>
        <end position="180"/>
    </location>
</feature>
<accession>A0A0M3KC70</accession>
<feature type="compositionally biased region" description="Basic and acidic residues" evidence="1">
    <location>
        <begin position="400"/>
        <end position="409"/>
    </location>
</feature>
<feature type="compositionally biased region" description="Low complexity" evidence="1">
    <location>
        <begin position="109"/>
        <end position="123"/>
    </location>
</feature>
<feature type="compositionally biased region" description="Basic and acidic residues" evidence="1">
    <location>
        <begin position="200"/>
        <end position="210"/>
    </location>
</feature>
<feature type="compositionally biased region" description="Basic and acidic residues" evidence="1">
    <location>
        <begin position="570"/>
        <end position="579"/>
    </location>
</feature>
<feature type="region of interest" description="Disordered" evidence="1">
    <location>
        <begin position="26"/>
        <end position="709"/>
    </location>
</feature>
<dbReference type="WBParaSite" id="ASIM_0001856901-mRNA-1">
    <property type="protein sequence ID" value="ASIM_0001856901-mRNA-1"/>
    <property type="gene ID" value="ASIM_0001856901"/>
</dbReference>
<dbReference type="AlphaFoldDB" id="A0A0M3KC70"/>
<dbReference type="EMBL" id="UYRR01034820">
    <property type="protein sequence ID" value="VDK62373.1"/>
    <property type="molecule type" value="Genomic_DNA"/>
</dbReference>
<feature type="compositionally biased region" description="Basic and acidic residues" evidence="1">
    <location>
        <begin position="554"/>
        <end position="563"/>
    </location>
</feature>
<feature type="compositionally biased region" description="Basic and acidic residues" evidence="1">
    <location>
        <begin position="281"/>
        <end position="346"/>
    </location>
</feature>
<feature type="compositionally biased region" description="Low complexity" evidence="1">
    <location>
        <begin position="133"/>
        <end position="144"/>
    </location>
</feature>
<keyword evidence="3" id="KW-1185">Reference proteome</keyword>
<feature type="compositionally biased region" description="Polar residues" evidence="1">
    <location>
        <begin position="75"/>
        <end position="84"/>
    </location>
</feature>
<evidence type="ECO:0000313" key="3">
    <source>
        <dbReference type="Proteomes" id="UP000267096"/>
    </source>
</evidence>
<reference evidence="4" key="1">
    <citation type="submission" date="2017-02" db="UniProtKB">
        <authorList>
            <consortium name="WormBaseParasite"/>
        </authorList>
    </citation>
    <scope>IDENTIFICATION</scope>
</reference>
<feature type="compositionally biased region" description="Low complexity" evidence="1">
    <location>
        <begin position="415"/>
        <end position="426"/>
    </location>
</feature>
<feature type="compositionally biased region" description="Basic and acidic residues" evidence="1">
    <location>
        <begin position="355"/>
        <end position="376"/>
    </location>
</feature>
<dbReference type="Proteomes" id="UP000267096">
    <property type="component" value="Unassembled WGS sequence"/>
</dbReference>
<feature type="compositionally biased region" description="Polar residues" evidence="1">
    <location>
        <begin position="628"/>
        <end position="647"/>
    </location>
</feature>
<sequence length="709" mass="76233">MSQKKKANAKKIGMSFAKMLHKKALRRAQKAKGMHKTDGRGRPRTVGVKRRGAGTSNAVGRPRNTPAISAGTGVADTSVTSDSQTKLEMDKFEQNEKNVEQSKPVVELTASTSASVVAGGAASNTDEESGPATRRSITSRTTPTGVEKKSTAAKSNHSSVTKKTSSQKRKATIKLKRRTTKSTSALRIVGTESGSTSAINDERAVGDRSGDVVVTSDGEPNEEMVLSDSESSRRKSTRSSTLATSSPAGSQLNASIKDEEDESANLATPTSKIADSAETVQEVKIEGDNSKEEEKASSNEERRMTRGRLQKELEGKEQNERRELSVDPKQIVEIKAEPKDASKELPSEQNPQKETVADRNVADVKTEPADQVETTKKVGGRGKRKSVIVKSDGGNNDEEESKKKRESAKLHARRASSSQQSMAAAAHEMNYMLPEDRNKAVSREERKLQQQIALMERLQAQAKRKENKKHHANEQSSHHHHQHQDNISTTNVTDGGASTVEIQDDETKSNTSGGNKRASRASVRRSSMNATAAAESKKARVSGGASSNNKRSSLSRESDDARLQESGMGDVKKEAKEEPMESECNAAAAVPTTAAKTTTVSSAVPTSTVHTPISPPPRKRWASALAKNETQSSHIDNATPKSGSNVVQQQPSTTSTQAKNASTPSPVSGKKAWLLQRAKQTHEESTKMESETPSISRTAGVSAKTVSLC</sequence>
<organism evidence="4">
    <name type="scientific">Anisakis simplex</name>
    <name type="common">Herring worm</name>
    <dbReference type="NCBI Taxonomy" id="6269"/>
    <lineage>
        <taxon>Eukaryota</taxon>
        <taxon>Metazoa</taxon>
        <taxon>Ecdysozoa</taxon>
        <taxon>Nematoda</taxon>
        <taxon>Chromadorea</taxon>
        <taxon>Rhabditida</taxon>
        <taxon>Spirurina</taxon>
        <taxon>Ascaridomorpha</taxon>
        <taxon>Ascaridoidea</taxon>
        <taxon>Anisakidae</taxon>
        <taxon>Anisakis</taxon>
        <taxon>Anisakis simplex complex</taxon>
    </lineage>
</organism>
<evidence type="ECO:0000313" key="2">
    <source>
        <dbReference type="EMBL" id="VDK62373.1"/>
    </source>
</evidence>
<reference evidence="2 3" key="2">
    <citation type="submission" date="2018-11" db="EMBL/GenBank/DDBJ databases">
        <authorList>
            <consortium name="Pathogen Informatics"/>
        </authorList>
    </citation>
    <scope>NUCLEOTIDE SEQUENCE [LARGE SCALE GENOMIC DNA]</scope>
</reference>
<feature type="compositionally biased region" description="Low complexity" evidence="1">
    <location>
        <begin position="648"/>
        <end position="657"/>
    </location>
</feature>
<gene>
    <name evidence="2" type="ORF">ASIM_LOCUS17968</name>
</gene>
<feature type="compositionally biased region" description="Basic residues" evidence="1">
    <location>
        <begin position="378"/>
        <end position="387"/>
    </location>
</feature>